<gene>
    <name evidence="2" type="ORF">ACFP50_05000</name>
</gene>
<dbReference type="EMBL" id="JBHSPT010000010">
    <property type="protein sequence ID" value="MFC6054842.1"/>
    <property type="molecule type" value="Genomic_DNA"/>
</dbReference>
<dbReference type="Gene3D" id="2.60.40.10">
    <property type="entry name" value="Immunoglobulins"/>
    <property type="match status" value="1"/>
</dbReference>
<keyword evidence="3" id="KW-1185">Reference proteome</keyword>
<organism evidence="2 3">
    <name type="scientific">Streptomyces pratens</name>
    <dbReference type="NCBI Taxonomy" id="887456"/>
    <lineage>
        <taxon>Bacteria</taxon>
        <taxon>Bacillati</taxon>
        <taxon>Actinomycetota</taxon>
        <taxon>Actinomycetes</taxon>
        <taxon>Kitasatosporales</taxon>
        <taxon>Streptomycetaceae</taxon>
        <taxon>Streptomyces</taxon>
    </lineage>
</organism>
<protein>
    <submittedName>
        <fullName evidence="2">Ig-like domain-containing protein</fullName>
    </submittedName>
</protein>
<name>A0ABW1LV39_9ACTN</name>
<evidence type="ECO:0000313" key="2">
    <source>
        <dbReference type="EMBL" id="MFC6054842.1"/>
    </source>
</evidence>
<dbReference type="RefSeq" id="WP_386393719.1">
    <property type="nucleotide sequence ID" value="NZ_JBHSPT010000010.1"/>
</dbReference>
<feature type="domain" description="Bacterial Ig-like" evidence="1">
    <location>
        <begin position="90"/>
        <end position="174"/>
    </location>
</feature>
<sequence>MPDGRPAHPGNLGDHINRSRQFVAKYPTCTVLWHSRAACEPRPANDQGVETVTRWKDLTVWNLVTVAAMTAVMAFASPAAAAEPSTTTVQASPSAATIGQPVTLTTTVTCAGDPSGGLGMTFFDGGDILDTVPVTAAGAAVYTAHLSTVGTHTITAAYNGNDNCSASSAEATVVMSAAPVPPPPNGLCLLACGGLINFHVGDIHNEINIHRDSRGPSAHHG</sequence>
<comment type="caution">
    <text evidence="2">The sequence shown here is derived from an EMBL/GenBank/DDBJ whole genome shotgun (WGS) entry which is preliminary data.</text>
</comment>
<accession>A0ABW1LV39</accession>
<reference evidence="3" key="1">
    <citation type="journal article" date="2019" name="Int. J. Syst. Evol. Microbiol.">
        <title>The Global Catalogue of Microorganisms (GCM) 10K type strain sequencing project: providing services to taxonomists for standard genome sequencing and annotation.</title>
        <authorList>
            <consortium name="The Broad Institute Genomics Platform"/>
            <consortium name="The Broad Institute Genome Sequencing Center for Infectious Disease"/>
            <person name="Wu L."/>
            <person name="Ma J."/>
        </authorList>
    </citation>
    <scope>NUCLEOTIDE SEQUENCE [LARGE SCALE GENOMIC DNA]</scope>
    <source>
        <strain evidence="3">JCM 12763</strain>
    </source>
</reference>
<dbReference type="InterPro" id="IPR032109">
    <property type="entry name" value="Big_3_5"/>
</dbReference>
<evidence type="ECO:0000313" key="3">
    <source>
        <dbReference type="Proteomes" id="UP001596242"/>
    </source>
</evidence>
<dbReference type="Proteomes" id="UP001596242">
    <property type="component" value="Unassembled WGS sequence"/>
</dbReference>
<dbReference type="InterPro" id="IPR013783">
    <property type="entry name" value="Ig-like_fold"/>
</dbReference>
<proteinExistence type="predicted"/>
<dbReference type="Pfam" id="PF16640">
    <property type="entry name" value="Big_3_5"/>
    <property type="match status" value="1"/>
</dbReference>
<evidence type="ECO:0000259" key="1">
    <source>
        <dbReference type="Pfam" id="PF16640"/>
    </source>
</evidence>